<evidence type="ECO:0000313" key="5">
    <source>
        <dbReference type="Proteomes" id="UP000076722"/>
    </source>
</evidence>
<feature type="region of interest" description="Disordered" evidence="2">
    <location>
        <begin position="141"/>
        <end position="181"/>
    </location>
</feature>
<feature type="domain" description="NFACT RNA-binding" evidence="3">
    <location>
        <begin position="1"/>
        <end position="112"/>
    </location>
</feature>
<proteinExistence type="inferred from homology"/>
<sequence>MVLFFTSTSVNPPATIYMGRDKVENEDLIKYAWPEDVWFHVDKLSSAHVYIRMPPSIPSWDQIPDALVTDCAQLVKANSIEGNKKDNITVIYTPADNLKKTGDMAVGQVSFHRNDKVKRVHIATRENAIVNRLNKTKLEKEVDHEQEKTDRLKAEGAKRRAAAAKQRQAELELAKSREAEKAARSYDSLFANEFEVDPETSKKSAKELEEDFM</sequence>
<organism evidence="4 5">
    <name type="scientific">Sistotremastrum niveocremeum HHB9708</name>
    <dbReference type="NCBI Taxonomy" id="1314777"/>
    <lineage>
        <taxon>Eukaryota</taxon>
        <taxon>Fungi</taxon>
        <taxon>Dikarya</taxon>
        <taxon>Basidiomycota</taxon>
        <taxon>Agaricomycotina</taxon>
        <taxon>Agaricomycetes</taxon>
        <taxon>Sistotremastrales</taxon>
        <taxon>Sistotremastraceae</taxon>
        <taxon>Sertulicium</taxon>
        <taxon>Sertulicium niveocremeum</taxon>
    </lineage>
</organism>
<dbReference type="STRING" id="1314777.A0A164V4U7"/>
<dbReference type="InterPro" id="IPR039730">
    <property type="entry name" value="Jlp2/Ccd25"/>
</dbReference>
<dbReference type="Pfam" id="PF05670">
    <property type="entry name" value="NFACT-R_1"/>
    <property type="match status" value="1"/>
</dbReference>
<evidence type="ECO:0000313" key="4">
    <source>
        <dbReference type="EMBL" id="KZS93817.1"/>
    </source>
</evidence>
<dbReference type="InterPro" id="IPR008532">
    <property type="entry name" value="NFACT_RNA-bd"/>
</dbReference>
<dbReference type="AlphaFoldDB" id="A0A164V4U7"/>
<name>A0A164V4U7_9AGAM</name>
<evidence type="ECO:0000256" key="1">
    <source>
        <dbReference type="ARBA" id="ARBA00008998"/>
    </source>
</evidence>
<evidence type="ECO:0000256" key="2">
    <source>
        <dbReference type="SAM" id="MobiDB-lite"/>
    </source>
</evidence>
<accession>A0A164V4U7</accession>
<dbReference type="EMBL" id="KV419406">
    <property type="protein sequence ID" value="KZS93817.1"/>
    <property type="molecule type" value="Genomic_DNA"/>
</dbReference>
<comment type="similarity">
    <text evidence="1">Belongs to the CCDC25 family.</text>
</comment>
<dbReference type="OrthoDB" id="200398at2759"/>
<dbReference type="Proteomes" id="UP000076722">
    <property type="component" value="Unassembled WGS sequence"/>
</dbReference>
<protein>
    <submittedName>
        <fullName evidence="4">Cytoplasmic protein</fullName>
    </submittedName>
</protein>
<dbReference type="PANTHER" id="PTHR13049">
    <property type="entry name" value="DUF814-RELATED"/>
    <property type="match status" value="1"/>
</dbReference>
<keyword evidence="5" id="KW-1185">Reference proteome</keyword>
<evidence type="ECO:0000259" key="3">
    <source>
        <dbReference type="Pfam" id="PF05670"/>
    </source>
</evidence>
<feature type="compositionally biased region" description="Basic and acidic residues" evidence="2">
    <location>
        <begin position="167"/>
        <end position="181"/>
    </location>
</feature>
<dbReference type="PANTHER" id="PTHR13049:SF2">
    <property type="entry name" value="COILED-COIL DOMAIN-CONTAINING PROTEIN 25"/>
    <property type="match status" value="1"/>
</dbReference>
<feature type="compositionally biased region" description="Basic and acidic residues" evidence="2">
    <location>
        <begin position="141"/>
        <end position="158"/>
    </location>
</feature>
<reference evidence="4 5" key="1">
    <citation type="journal article" date="2016" name="Mol. Biol. Evol.">
        <title>Comparative Genomics of Early-Diverging Mushroom-Forming Fungi Provides Insights into the Origins of Lignocellulose Decay Capabilities.</title>
        <authorList>
            <person name="Nagy L.G."/>
            <person name="Riley R."/>
            <person name="Tritt A."/>
            <person name="Adam C."/>
            <person name="Daum C."/>
            <person name="Floudas D."/>
            <person name="Sun H."/>
            <person name="Yadav J.S."/>
            <person name="Pangilinan J."/>
            <person name="Larsson K.H."/>
            <person name="Matsuura K."/>
            <person name="Barry K."/>
            <person name="Labutti K."/>
            <person name="Kuo R."/>
            <person name="Ohm R.A."/>
            <person name="Bhattacharya S.S."/>
            <person name="Shirouzu T."/>
            <person name="Yoshinaga Y."/>
            <person name="Martin F.M."/>
            <person name="Grigoriev I.V."/>
            <person name="Hibbett D.S."/>
        </authorList>
    </citation>
    <scope>NUCLEOTIDE SEQUENCE [LARGE SCALE GENOMIC DNA]</scope>
    <source>
        <strain evidence="4 5">HHB9708</strain>
    </source>
</reference>
<gene>
    <name evidence="4" type="ORF">SISNIDRAFT_410836</name>
</gene>